<comment type="caution">
    <text evidence="8">The sequence shown here is derived from an EMBL/GenBank/DDBJ whole genome shotgun (WGS) entry which is preliminary data.</text>
</comment>
<comment type="pathway">
    <text evidence="1">Glycan metabolism; pectin degradation; 2-dehydro-3-deoxy-D-gluconate from pectin: step 1/5.</text>
</comment>
<evidence type="ECO:0000256" key="3">
    <source>
        <dbReference type="ARBA" id="ARBA00013229"/>
    </source>
</evidence>
<protein>
    <recommendedName>
        <fullName evidence="3">pectinesterase</fullName>
        <ecNumber evidence="3">3.1.1.11</ecNumber>
    </recommendedName>
</protein>
<dbReference type="Pfam" id="PF01095">
    <property type="entry name" value="Pectinesterase"/>
    <property type="match status" value="1"/>
</dbReference>
<keyword evidence="5" id="KW-0063">Aspartyl esterase</keyword>
<dbReference type="Proteomes" id="UP001323405">
    <property type="component" value="Unassembled WGS sequence"/>
</dbReference>
<evidence type="ECO:0000313" key="8">
    <source>
        <dbReference type="EMBL" id="KAK4654753.1"/>
    </source>
</evidence>
<sequence>MNPPVQIPLLFTTSPFAPYPTAKMHLLPLLLPLLGLIPSTAAQSRTTPPSSSCIRVSKTPSAHSAQFSTLSSAITSLSTTSTSPVCIFLYPGTYQEQVLIPAAVKSPISIYGSTTNSASYTSNSVTITQSKSQANTGASNDETGTVRVKANNVKIYNLNIVNSYGKGSQAVALSAYADSGYYGCSFQGYQDTVLANRGKQYYSRCEIVGVTDFIFGQESPAWFERCDIRVLSSSVGYITASGRSNSASPNFYVFNNCNIAAKSGQSVNNGAFYLGRPWREYARVVFQNTAMSGVVNGAGWRIWNAGDERTSNVYFGEYANSGPGAGGTRASFARRLGGPVAIETVLGGDYKGQGWFDGNYGM</sequence>
<evidence type="ECO:0000256" key="1">
    <source>
        <dbReference type="ARBA" id="ARBA00005184"/>
    </source>
</evidence>
<accession>A0ABR0GGF5</accession>
<dbReference type="GeneID" id="87910127"/>
<feature type="domain" description="Pectinesterase catalytic" evidence="7">
    <location>
        <begin position="63"/>
        <end position="326"/>
    </location>
</feature>
<dbReference type="PANTHER" id="PTHR31321:SF127">
    <property type="entry name" value="PECTINESTERASE"/>
    <property type="match status" value="1"/>
</dbReference>
<evidence type="ECO:0000256" key="5">
    <source>
        <dbReference type="ARBA" id="ARBA00023085"/>
    </source>
</evidence>
<dbReference type="InterPro" id="IPR012334">
    <property type="entry name" value="Pectin_lyas_fold"/>
</dbReference>
<evidence type="ECO:0000259" key="7">
    <source>
        <dbReference type="Pfam" id="PF01095"/>
    </source>
</evidence>
<dbReference type="RefSeq" id="XP_062743728.1">
    <property type="nucleotide sequence ID" value="XM_062890220.1"/>
</dbReference>
<dbReference type="InterPro" id="IPR011050">
    <property type="entry name" value="Pectin_lyase_fold/virulence"/>
</dbReference>
<reference evidence="8 9" key="1">
    <citation type="journal article" date="2023" name="bioRxiv">
        <title>High-quality genome assemblies of four members of thePodospora anserinaspecies complex.</title>
        <authorList>
            <person name="Ament-Velasquez S.L."/>
            <person name="Vogan A.A."/>
            <person name="Wallerman O."/>
            <person name="Hartmann F."/>
            <person name="Gautier V."/>
            <person name="Silar P."/>
            <person name="Giraud T."/>
            <person name="Johannesson H."/>
        </authorList>
    </citation>
    <scope>NUCLEOTIDE SEQUENCE [LARGE SCALE GENOMIC DNA]</scope>
    <source>
        <strain evidence="8 9">CBS 415.72m</strain>
    </source>
</reference>
<keyword evidence="4" id="KW-0378">Hydrolase</keyword>
<dbReference type="PANTHER" id="PTHR31321">
    <property type="entry name" value="ACYL-COA THIOESTER HYDROLASE YBHC-RELATED"/>
    <property type="match status" value="1"/>
</dbReference>
<organism evidence="8 9">
    <name type="scientific">Podospora pseudocomata</name>
    <dbReference type="NCBI Taxonomy" id="2093779"/>
    <lineage>
        <taxon>Eukaryota</taxon>
        <taxon>Fungi</taxon>
        <taxon>Dikarya</taxon>
        <taxon>Ascomycota</taxon>
        <taxon>Pezizomycotina</taxon>
        <taxon>Sordariomycetes</taxon>
        <taxon>Sordariomycetidae</taxon>
        <taxon>Sordariales</taxon>
        <taxon>Podosporaceae</taxon>
        <taxon>Podospora</taxon>
    </lineage>
</organism>
<feature type="chain" id="PRO_5047402955" description="pectinesterase" evidence="6">
    <location>
        <begin position="43"/>
        <end position="362"/>
    </location>
</feature>
<keyword evidence="6" id="KW-0732">Signal</keyword>
<dbReference type="SUPFAM" id="SSF51126">
    <property type="entry name" value="Pectin lyase-like"/>
    <property type="match status" value="1"/>
</dbReference>
<dbReference type="EMBL" id="JAFFHA010000006">
    <property type="protein sequence ID" value="KAK4654753.1"/>
    <property type="molecule type" value="Genomic_DNA"/>
</dbReference>
<feature type="signal peptide" evidence="6">
    <location>
        <begin position="1"/>
        <end position="42"/>
    </location>
</feature>
<evidence type="ECO:0000313" key="9">
    <source>
        <dbReference type="Proteomes" id="UP001323405"/>
    </source>
</evidence>
<evidence type="ECO:0000256" key="2">
    <source>
        <dbReference type="ARBA" id="ARBA00008891"/>
    </source>
</evidence>
<evidence type="ECO:0000256" key="6">
    <source>
        <dbReference type="SAM" id="SignalP"/>
    </source>
</evidence>
<dbReference type="Gene3D" id="2.160.20.10">
    <property type="entry name" value="Single-stranded right-handed beta-helix, Pectin lyase-like"/>
    <property type="match status" value="1"/>
</dbReference>
<keyword evidence="9" id="KW-1185">Reference proteome</keyword>
<comment type="similarity">
    <text evidence="2">Belongs to the pectinesterase family.</text>
</comment>
<dbReference type="InterPro" id="IPR000070">
    <property type="entry name" value="Pectinesterase_cat"/>
</dbReference>
<dbReference type="EC" id="3.1.1.11" evidence="3"/>
<evidence type="ECO:0000256" key="4">
    <source>
        <dbReference type="ARBA" id="ARBA00022801"/>
    </source>
</evidence>
<proteinExistence type="inferred from homology"/>
<name>A0ABR0GGF5_9PEZI</name>
<gene>
    <name evidence="8" type="ORF">QC762_407580</name>
</gene>